<organism evidence="2">
    <name type="scientific">bioreactor metagenome</name>
    <dbReference type="NCBI Taxonomy" id="1076179"/>
    <lineage>
        <taxon>unclassified sequences</taxon>
        <taxon>metagenomes</taxon>
        <taxon>ecological metagenomes</taxon>
    </lineage>
</organism>
<keyword evidence="1" id="KW-0472">Membrane</keyword>
<keyword evidence="1" id="KW-1133">Transmembrane helix</keyword>
<protein>
    <submittedName>
        <fullName evidence="2">Uncharacterized protein</fullName>
    </submittedName>
</protein>
<proteinExistence type="predicted"/>
<feature type="transmembrane region" description="Helical" evidence="1">
    <location>
        <begin position="148"/>
        <end position="172"/>
    </location>
</feature>
<feature type="transmembrane region" description="Helical" evidence="1">
    <location>
        <begin position="49"/>
        <end position="66"/>
    </location>
</feature>
<name>A0A644Y5R9_9ZZZZ</name>
<evidence type="ECO:0000313" key="2">
    <source>
        <dbReference type="EMBL" id="MPM21903.1"/>
    </source>
</evidence>
<keyword evidence="1" id="KW-0812">Transmembrane</keyword>
<feature type="transmembrane region" description="Helical" evidence="1">
    <location>
        <begin position="110"/>
        <end position="136"/>
    </location>
</feature>
<evidence type="ECO:0000256" key="1">
    <source>
        <dbReference type="SAM" id="Phobius"/>
    </source>
</evidence>
<dbReference type="AlphaFoldDB" id="A0A644Y5R9"/>
<sequence length="189" mass="20871">MSEKTIRLVRFVHNVLLVTYAALTCWGWLRCDWAFGKSPPPVDAPVLPATLFGALMLAIWGSAAFLRGLLVYQSLNRWLASFALWPLLILIIFFLLPAKLGINPLDLPHILTTIPIIIGVMLAAAFYTPMIGLFRIVPALRIRAASTFFDPVLAVLTGLIYLAVSVICYSLGRRAKDMPALVVHDDLAQ</sequence>
<feature type="transmembrane region" description="Helical" evidence="1">
    <location>
        <begin position="12"/>
        <end position="29"/>
    </location>
</feature>
<dbReference type="EMBL" id="VSSQ01003692">
    <property type="protein sequence ID" value="MPM21903.1"/>
    <property type="molecule type" value="Genomic_DNA"/>
</dbReference>
<reference evidence="2" key="1">
    <citation type="submission" date="2019-08" db="EMBL/GenBank/DDBJ databases">
        <authorList>
            <person name="Kucharzyk K."/>
            <person name="Murdoch R.W."/>
            <person name="Higgins S."/>
            <person name="Loffler F."/>
        </authorList>
    </citation>
    <scope>NUCLEOTIDE SEQUENCE</scope>
</reference>
<comment type="caution">
    <text evidence="2">The sequence shown here is derived from an EMBL/GenBank/DDBJ whole genome shotgun (WGS) entry which is preliminary data.</text>
</comment>
<gene>
    <name evidence="2" type="ORF">SDC9_68353</name>
</gene>
<feature type="transmembrane region" description="Helical" evidence="1">
    <location>
        <begin position="78"/>
        <end position="98"/>
    </location>
</feature>
<accession>A0A644Y5R9</accession>